<reference evidence="9 10" key="1">
    <citation type="submission" date="2017-02" db="EMBL/GenBank/DDBJ databases">
        <authorList>
            <person name="Peterson S.W."/>
        </authorList>
    </citation>
    <scope>NUCLEOTIDE SEQUENCE [LARGE SCALE GENOMIC DNA]</scope>
    <source>
        <strain evidence="9 10">P15</strain>
    </source>
</reference>
<evidence type="ECO:0000313" key="9">
    <source>
        <dbReference type="EMBL" id="SKC80719.1"/>
    </source>
</evidence>
<feature type="transmembrane region" description="Helical" evidence="7">
    <location>
        <begin position="45"/>
        <end position="63"/>
    </location>
</feature>
<keyword evidence="2 7" id="KW-0812">Transmembrane</keyword>
<evidence type="ECO:0000256" key="3">
    <source>
        <dbReference type="ARBA" id="ARBA00022989"/>
    </source>
</evidence>
<evidence type="ECO:0000313" key="10">
    <source>
        <dbReference type="Proteomes" id="UP000190341"/>
    </source>
</evidence>
<keyword evidence="9" id="KW-0966">Cell projection</keyword>
<dbReference type="NCBIfam" id="TIGR03500">
    <property type="entry name" value="FliO_TIGR"/>
    <property type="match status" value="1"/>
</dbReference>
<dbReference type="RefSeq" id="WP_079726248.1">
    <property type="nucleotide sequence ID" value="NZ_BMCL01000001.1"/>
</dbReference>
<dbReference type="PANTHER" id="PTHR38766">
    <property type="entry name" value="FLAGELLAR PROTEIN FLIO"/>
    <property type="match status" value="1"/>
</dbReference>
<sequence>MATPLFSAPIFSAVFPLLATAANQAAVPAQKIGHAAPATPGIGGALVGLILVLGLILGLAWLLKRMPGLGVGLRPNEALRVVSSLSVGAKERLLVVEVGGEQLLVGVCAGGINTLHRLAEPLPPPPAAQPLPDFAQLLAKRLRKEK</sequence>
<evidence type="ECO:0000256" key="6">
    <source>
        <dbReference type="ARBA" id="ARBA00037937"/>
    </source>
</evidence>
<accession>A0A1T5LYP7</accession>
<keyword evidence="4 7" id="KW-0472">Membrane</keyword>
<evidence type="ECO:0000256" key="7">
    <source>
        <dbReference type="RuleBase" id="RU362064"/>
    </source>
</evidence>
<evidence type="ECO:0000256" key="4">
    <source>
        <dbReference type="ARBA" id="ARBA00023136"/>
    </source>
</evidence>
<evidence type="ECO:0000256" key="5">
    <source>
        <dbReference type="ARBA" id="ARBA00023143"/>
    </source>
</evidence>
<feature type="signal peptide" evidence="8">
    <location>
        <begin position="1"/>
        <end position="21"/>
    </location>
</feature>
<dbReference type="GO" id="GO:0044781">
    <property type="term" value="P:bacterial-type flagellum organization"/>
    <property type="evidence" value="ECO:0007669"/>
    <property type="project" value="UniProtKB-UniRule"/>
</dbReference>
<dbReference type="PANTHER" id="PTHR38766:SF1">
    <property type="entry name" value="FLAGELLAR PROTEIN FLIO"/>
    <property type="match status" value="1"/>
</dbReference>
<dbReference type="AlphaFoldDB" id="A0A1T5LYP7"/>
<gene>
    <name evidence="9" type="ORF">SAMN06296058_3376</name>
</gene>
<dbReference type="InterPro" id="IPR052205">
    <property type="entry name" value="FliO/MopB"/>
</dbReference>
<protein>
    <recommendedName>
        <fullName evidence="7">Flagellar protein</fullName>
    </recommendedName>
</protein>
<keyword evidence="8" id="KW-0732">Signal</keyword>
<dbReference type="Pfam" id="PF04347">
    <property type="entry name" value="FliO"/>
    <property type="match status" value="1"/>
</dbReference>
<keyword evidence="9" id="KW-0282">Flagellum</keyword>
<dbReference type="GO" id="GO:0009425">
    <property type="term" value="C:bacterial-type flagellum basal body"/>
    <property type="evidence" value="ECO:0007669"/>
    <property type="project" value="UniProtKB-SubCell"/>
</dbReference>
<dbReference type="GO" id="GO:0005886">
    <property type="term" value="C:plasma membrane"/>
    <property type="evidence" value="ECO:0007669"/>
    <property type="project" value="UniProtKB-SubCell"/>
</dbReference>
<dbReference type="Proteomes" id="UP000190341">
    <property type="component" value="Unassembled WGS sequence"/>
</dbReference>
<keyword evidence="10" id="KW-1185">Reference proteome</keyword>
<dbReference type="EMBL" id="FUZV01000002">
    <property type="protein sequence ID" value="SKC80719.1"/>
    <property type="molecule type" value="Genomic_DNA"/>
</dbReference>
<proteinExistence type="inferred from homology"/>
<name>A0A1T5LYP7_9GAMM</name>
<keyword evidence="1 7" id="KW-1003">Cell membrane</keyword>
<keyword evidence="3 7" id="KW-1133">Transmembrane helix</keyword>
<comment type="subcellular location">
    <subcellularLocation>
        <location evidence="7">Cell membrane</location>
    </subcellularLocation>
    <subcellularLocation>
        <location evidence="7">Bacterial flagellum basal body</location>
    </subcellularLocation>
</comment>
<dbReference type="STRING" id="428993.SAMN06296058_3376"/>
<comment type="similarity">
    <text evidence="6 7">Belongs to the FliO/MopB family.</text>
</comment>
<dbReference type="InterPro" id="IPR022781">
    <property type="entry name" value="Flagellar_biosynth_FliO"/>
</dbReference>
<keyword evidence="5 7" id="KW-0975">Bacterial flagellum</keyword>
<evidence type="ECO:0000256" key="2">
    <source>
        <dbReference type="ARBA" id="ARBA00022692"/>
    </source>
</evidence>
<feature type="chain" id="PRO_5012188521" description="Flagellar protein" evidence="8">
    <location>
        <begin position="22"/>
        <end position="146"/>
    </location>
</feature>
<evidence type="ECO:0000256" key="1">
    <source>
        <dbReference type="ARBA" id="ARBA00022475"/>
    </source>
</evidence>
<keyword evidence="9" id="KW-0969">Cilium</keyword>
<organism evidence="9 10">
    <name type="scientific">Pseudoxanthomonas indica</name>
    <dbReference type="NCBI Taxonomy" id="428993"/>
    <lineage>
        <taxon>Bacteria</taxon>
        <taxon>Pseudomonadati</taxon>
        <taxon>Pseudomonadota</taxon>
        <taxon>Gammaproteobacteria</taxon>
        <taxon>Lysobacterales</taxon>
        <taxon>Lysobacteraceae</taxon>
        <taxon>Pseudoxanthomonas</taxon>
    </lineage>
</organism>
<evidence type="ECO:0000256" key="8">
    <source>
        <dbReference type="SAM" id="SignalP"/>
    </source>
</evidence>